<proteinExistence type="predicted"/>
<dbReference type="AlphaFoldDB" id="A0AAD1YA23"/>
<dbReference type="InterPro" id="IPR018247">
    <property type="entry name" value="EF_Hand_1_Ca_BS"/>
</dbReference>
<protein>
    <recommendedName>
        <fullName evidence="2">EF-hand domain-containing protein</fullName>
    </recommendedName>
</protein>
<dbReference type="InterPro" id="IPR002048">
    <property type="entry name" value="EF_hand_dom"/>
</dbReference>
<keyword evidence="4" id="KW-1185">Reference proteome</keyword>
<dbReference type="EMBL" id="CAMPGE010028280">
    <property type="protein sequence ID" value="CAI2385817.1"/>
    <property type="molecule type" value="Genomic_DNA"/>
</dbReference>
<dbReference type="SMART" id="SM00054">
    <property type="entry name" value="EFh"/>
    <property type="match status" value="2"/>
</dbReference>
<keyword evidence="1" id="KW-0106">Calcium</keyword>
<evidence type="ECO:0000256" key="1">
    <source>
        <dbReference type="ARBA" id="ARBA00022837"/>
    </source>
</evidence>
<dbReference type="InterPro" id="IPR011992">
    <property type="entry name" value="EF-hand-dom_pair"/>
</dbReference>
<dbReference type="Gene3D" id="1.10.238.10">
    <property type="entry name" value="EF-hand"/>
    <property type="match status" value="1"/>
</dbReference>
<dbReference type="Pfam" id="PF13499">
    <property type="entry name" value="EF-hand_7"/>
    <property type="match status" value="1"/>
</dbReference>
<organism evidence="3 4">
    <name type="scientific">Euplotes crassus</name>
    <dbReference type="NCBI Taxonomy" id="5936"/>
    <lineage>
        <taxon>Eukaryota</taxon>
        <taxon>Sar</taxon>
        <taxon>Alveolata</taxon>
        <taxon>Ciliophora</taxon>
        <taxon>Intramacronucleata</taxon>
        <taxon>Spirotrichea</taxon>
        <taxon>Hypotrichia</taxon>
        <taxon>Euplotida</taxon>
        <taxon>Euplotidae</taxon>
        <taxon>Moneuplotes</taxon>
    </lineage>
</organism>
<accession>A0AAD1YA23</accession>
<name>A0AAD1YA23_EUPCR</name>
<reference evidence="3" key="1">
    <citation type="submission" date="2023-07" db="EMBL/GenBank/DDBJ databases">
        <authorList>
            <consortium name="AG Swart"/>
            <person name="Singh M."/>
            <person name="Singh A."/>
            <person name="Seah K."/>
            <person name="Emmerich C."/>
        </authorList>
    </citation>
    <scope>NUCLEOTIDE SEQUENCE</scope>
    <source>
        <strain evidence="3">DP1</strain>
    </source>
</reference>
<dbReference type="PROSITE" id="PS00018">
    <property type="entry name" value="EF_HAND_1"/>
    <property type="match status" value="1"/>
</dbReference>
<evidence type="ECO:0000259" key="2">
    <source>
        <dbReference type="PROSITE" id="PS50222"/>
    </source>
</evidence>
<dbReference type="GO" id="GO:0005509">
    <property type="term" value="F:calcium ion binding"/>
    <property type="evidence" value="ECO:0007669"/>
    <property type="project" value="InterPro"/>
</dbReference>
<dbReference type="PROSITE" id="PS50222">
    <property type="entry name" value="EF_HAND_2"/>
    <property type="match status" value="1"/>
</dbReference>
<dbReference type="Proteomes" id="UP001295684">
    <property type="component" value="Unassembled WGS sequence"/>
</dbReference>
<gene>
    <name evidence="3" type="ORF">ECRASSUSDP1_LOCUS27404</name>
</gene>
<feature type="domain" description="EF-hand" evidence="2">
    <location>
        <begin position="17"/>
        <end position="52"/>
    </location>
</feature>
<sequence length="105" mass="11735">MPSKKEALLSVMNDEEKFHAVAQKAFSDVDQDGSGKLDKSEMKNCLAIFNKDLDIPAPSDETVEKYIGILDEGDGDGMVSIDEFKILLKAMMEVNLMMIEMEEDE</sequence>
<dbReference type="SUPFAM" id="SSF47473">
    <property type="entry name" value="EF-hand"/>
    <property type="match status" value="1"/>
</dbReference>
<evidence type="ECO:0000313" key="3">
    <source>
        <dbReference type="EMBL" id="CAI2385817.1"/>
    </source>
</evidence>
<comment type="caution">
    <text evidence="3">The sequence shown here is derived from an EMBL/GenBank/DDBJ whole genome shotgun (WGS) entry which is preliminary data.</text>
</comment>
<evidence type="ECO:0000313" key="4">
    <source>
        <dbReference type="Proteomes" id="UP001295684"/>
    </source>
</evidence>